<dbReference type="InterPro" id="IPR048268">
    <property type="entry name" value="Arginosuc_syn_C"/>
</dbReference>
<name>A0A7R8XBQ7_9CRUS</name>
<organism evidence="10">
    <name type="scientific">Darwinula stevensoni</name>
    <dbReference type="NCBI Taxonomy" id="69355"/>
    <lineage>
        <taxon>Eukaryota</taxon>
        <taxon>Metazoa</taxon>
        <taxon>Ecdysozoa</taxon>
        <taxon>Arthropoda</taxon>
        <taxon>Crustacea</taxon>
        <taxon>Oligostraca</taxon>
        <taxon>Ostracoda</taxon>
        <taxon>Podocopa</taxon>
        <taxon>Podocopida</taxon>
        <taxon>Darwinulocopina</taxon>
        <taxon>Darwinuloidea</taxon>
        <taxon>Darwinulidae</taxon>
        <taxon>Darwinula</taxon>
    </lineage>
</organism>
<gene>
    <name evidence="10" type="ORF">DSTB1V02_LOCUS4224</name>
</gene>
<keyword evidence="11" id="KW-1185">Reference proteome</keyword>
<keyword evidence="8" id="KW-0067">ATP-binding</keyword>
<evidence type="ECO:0000256" key="4">
    <source>
        <dbReference type="ARBA" id="ARBA00022571"/>
    </source>
</evidence>
<evidence type="ECO:0000256" key="1">
    <source>
        <dbReference type="ARBA" id="ARBA00004967"/>
    </source>
</evidence>
<dbReference type="EMBL" id="LR900129">
    <property type="protein sequence ID" value="CAD7244325.1"/>
    <property type="molecule type" value="Genomic_DNA"/>
</dbReference>
<dbReference type="Gene3D" id="3.90.1260.10">
    <property type="entry name" value="Argininosuccinate synthetase, chain A, domain 2"/>
    <property type="match status" value="1"/>
</dbReference>
<dbReference type="EC" id="6.3.4.5" evidence="3"/>
<sequence>MFGLNPMTEAGAFACTHDWMRRQGRRVAYPGQRRGASLSPECRGRAPEPSLRWAGDCTRGWGDSEVARSQPAITLRPERRSAVVAGLPVSIEDTRSGKKVSDSPYHIFLFANEIGSRHGVGRIDIVENRFIGIKSRGVYETPGATILHAAHLDLETFVLDREVLRLKMHLSGRMADFVYNGFWFSPEMEFTRRCISISQERVTGSVDLKVYKGNVYVLGRASSLSSYNQALASMDEHGPNRPENAEGFIHIHSLRLKEWSAKKSQ</sequence>
<reference evidence="10" key="1">
    <citation type="submission" date="2020-11" db="EMBL/GenBank/DDBJ databases">
        <authorList>
            <person name="Tran Van P."/>
        </authorList>
    </citation>
    <scope>NUCLEOTIDE SEQUENCE</scope>
</reference>
<evidence type="ECO:0000313" key="10">
    <source>
        <dbReference type="EMBL" id="CAD7244325.1"/>
    </source>
</evidence>
<dbReference type="SUPFAM" id="SSF69864">
    <property type="entry name" value="Argininosuccinate synthetase, C-terminal domain"/>
    <property type="match status" value="1"/>
</dbReference>
<keyword evidence="4" id="KW-0055">Arginine biosynthesis</keyword>
<dbReference type="PANTHER" id="PTHR11587:SF2">
    <property type="entry name" value="ARGININOSUCCINATE SYNTHASE"/>
    <property type="match status" value="1"/>
</dbReference>
<protein>
    <recommendedName>
        <fullName evidence="3">argininosuccinate synthase</fullName>
        <ecNumber evidence="3">6.3.4.5</ecNumber>
    </recommendedName>
</protein>
<dbReference type="GO" id="GO:0000050">
    <property type="term" value="P:urea cycle"/>
    <property type="evidence" value="ECO:0007669"/>
    <property type="project" value="TreeGrafter"/>
</dbReference>
<evidence type="ECO:0000256" key="2">
    <source>
        <dbReference type="ARBA" id="ARBA00011881"/>
    </source>
</evidence>
<proteinExistence type="predicted"/>
<dbReference type="UniPathway" id="UPA00068">
    <property type="reaction ID" value="UER00113"/>
</dbReference>
<dbReference type="EMBL" id="CAJPEV010000612">
    <property type="protein sequence ID" value="CAG0886924.1"/>
    <property type="molecule type" value="Genomic_DNA"/>
</dbReference>
<evidence type="ECO:0000259" key="9">
    <source>
        <dbReference type="Pfam" id="PF20979"/>
    </source>
</evidence>
<comment type="subunit">
    <text evidence="2">Homotetramer.</text>
</comment>
<evidence type="ECO:0000256" key="6">
    <source>
        <dbReference type="ARBA" id="ARBA00022605"/>
    </source>
</evidence>
<dbReference type="GO" id="GO:0006526">
    <property type="term" value="P:L-arginine biosynthetic process"/>
    <property type="evidence" value="ECO:0007669"/>
    <property type="project" value="UniProtKB-UniPathway"/>
</dbReference>
<keyword evidence="5" id="KW-0436">Ligase</keyword>
<comment type="pathway">
    <text evidence="1">Amino-acid biosynthesis; L-arginine biosynthesis; L-arginine from L-ornithine and carbamoyl phosphate: step 2/3.</text>
</comment>
<dbReference type="PANTHER" id="PTHR11587">
    <property type="entry name" value="ARGININOSUCCINATE SYNTHASE"/>
    <property type="match status" value="1"/>
</dbReference>
<dbReference type="AlphaFoldDB" id="A0A7R8XBQ7"/>
<dbReference type="GO" id="GO:0005737">
    <property type="term" value="C:cytoplasm"/>
    <property type="evidence" value="ECO:0007669"/>
    <property type="project" value="TreeGrafter"/>
</dbReference>
<evidence type="ECO:0000256" key="5">
    <source>
        <dbReference type="ARBA" id="ARBA00022598"/>
    </source>
</evidence>
<dbReference type="OrthoDB" id="1688907at2759"/>
<dbReference type="InterPro" id="IPR001518">
    <property type="entry name" value="Arginosuc_synth"/>
</dbReference>
<keyword evidence="7" id="KW-0547">Nucleotide-binding</keyword>
<dbReference type="GO" id="GO:0004055">
    <property type="term" value="F:argininosuccinate synthase activity"/>
    <property type="evidence" value="ECO:0007669"/>
    <property type="project" value="UniProtKB-EC"/>
</dbReference>
<evidence type="ECO:0000256" key="7">
    <source>
        <dbReference type="ARBA" id="ARBA00022741"/>
    </source>
</evidence>
<evidence type="ECO:0000256" key="3">
    <source>
        <dbReference type="ARBA" id="ARBA00012286"/>
    </source>
</evidence>
<dbReference type="Proteomes" id="UP000677054">
    <property type="component" value="Unassembled WGS sequence"/>
</dbReference>
<keyword evidence="6" id="KW-0028">Amino-acid biosynthesis</keyword>
<dbReference type="Pfam" id="PF20979">
    <property type="entry name" value="Arginosuc_syn_C"/>
    <property type="match status" value="1"/>
</dbReference>
<feature type="domain" description="Arginosuccinate synthase C-terminal" evidence="9">
    <location>
        <begin position="85"/>
        <end position="258"/>
    </location>
</feature>
<evidence type="ECO:0000313" key="11">
    <source>
        <dbReference type="Proteomes" id="UP000677054"/>
    </source>
</evidence>
<accession>A0A7R8XBQ7</accession>
<dbReference type="FunFam" id="3.90.1260.10:FF:000007">
    <property type="entry name" value="Argininosuccinate synthase"/>
    <property type="match status" value="1"/>
</dbReference>
<dbReference type="GO" id="GO:0000053">
    <property type="term" value="P:argininosuccinate metabolic process"/>
    <property type="evidence" value="ECO:0007669"/>
    <property type="project" value="TreeGrafter"/>
</dbReference>
<evidence type="ECO:0000256" key="8">
    <source>
        <dbReference type="ARBA" id="ARBA00022840"/>
    </source>
</evidence>
<dbReference type="GO" id="GO:0005524">
    <property type="term" value="F:ATP binding"/>
    <property type="evidence" value="ECO:0007669"/>
    <property type="project" value="UniProtKB-KW"/>
</dbReference>
<dbReference type="InterPro" id="IPR024074">
    <property type="entry name" value="AS_cat/multimer_dom_body"/>
</dbReference>